<keyword evidence="7" id="KW-1185">Reference proteome</keyword>
<keyword evidence="2 3" id="KW-0326">Glycosidase</keyword>
<name>A0A239VBG5_9MICO</name>
<dbReference type="SUPFAM" id="SSF51445">
    <property type="entry name" value="(Trans)glycosidases"/>
    <property type="match status" value="1"/>
</dbReference>
<evidence type="ECO:0000313" key="6">
    <source>
        <dbReference type="EMBL" id="SNV18754.1"/>
    </source>
</evidence>
<feature type="chain" id="PRO_5038923618" evidence="4">
    <location>
        <begin position="38"/>
        <end position="367"/>
    </location>
</feature>
<dbReference type="AlphaFoldDB" id="A0A239VBG5"/>
<feature type="active site" description="Nucleophile" evidence="3">
    <location>
        <position position="275"/>
    </location>
</feature>
<proteinExistence type="inferred from homology"/>
<evidence type="ECO:0000256" key="3">
    <source>
        <dbReference type="PROSITE-ProRule" id="PRU01100"/>
    </source>
</evidence>
<dbReference type="Proteomes" id="UP000242637">
    <property type="component" value="Chromosome 1"/>
</dbReference>
<feature type="active site" description="Proton donor" evidence="3">
    <location>
        <position position="165"/>
    </location>
</feature>
<comment type="similarity">
    <text evidence="3">Belongs to the glycosyl hydrolase 26 family.</text>
</comment>
<dbReference type="InterPro" id="IPR022790">
    <property type="entry name" value="GH26_dom"/>
</dbReference>
<organism evidence="6 7">
    <name type="scientific">Dermatophilus congolensis</name>
    <dbReference type="NCBI Taxonomy" id="1863"/>
    <lineage>
        <taxon>Bacteria</taxon>
        <taxon>Bacillati</taxon>
        <taxon>Actinomycetota</taxon>
        <taxon>Actinomycetes</taxon>
        <taxon>Micrococcales</taxon>
        <taxon>Dermatophilaceae</taxon>
        <taxon>Dermatophilus</taxon>
    </lineage>
</organism>
<evidence type="ECO:0000313" key="7">
    <source>
        <dbReference type="Proteomes" id="UP000242637"/>
    </source>
</evidence>
<dbReference type="KEGG" id="dco:SAMEA4475696_0533"/>
<dbReference type="RefSeq" id="WP_154657669.1">
    <property type="nucleotide sequence ID" value="NZ_JAAFNZ010000001.1"/>
</dbReference>
<sequence length="367" mass="40880">MTATSCVVKYRSRWVRVTATIATLLATLIAVSSCSSSGIPDDIDRSPNKNYRYTPRPSGLLWDSGVFGHDPKITGAFEKMRGHKLDVLGVSPTRGSWEEHLSDWWLTEKTIPAGFSGTLNISVQLFPKDGTLEKAAQGAYNEDFKRLGALITTKYPNAYVRPGWEFNIVNWPWKATPSNVGTFKTAFRQASTSLKSGGPDLRIVWNPNEGRGNSLPDATTAWPGDDVVDIVGIDAYDWSPPYDQKGWKEHKTRPQGWDYWGTFARTHGKKFALPEWGVIRGSEESGGDNPQYIHYAYGWMYANRDIMAFDTYFEEPDDYCKCALSINPEAQGAYLAWMPQLTYHAPGSATAATAALPAALSPRREFL</sequence>
<dbReference type="EMBL" id="LT906453">
    <property type="protein sequence ID" value="SNV18754.1"/>
    <property type="molecule type" value="Genomic_DNA"/>
</dbReference>
<dbReference type="OrthoDB" id="9816550at2"/>
<evidence type="ECO:0000256" key="4">
    <source>
        <dbReference type="SAM" id="SignalP"/>
    </source>
</evidence>
<dbReference type="STRING" id="1121387.GCA_000429885_01634"/>
<dbReference type="PROSITE" id="PS51764">
    <property type="entry name" value="GH26"/>
    <property type="match status" value="1"/>
</dbReference>
<accession>A0A239VBG5</accession>
<dbReference type="InterPro" id="IPR017853">
    <property type="entry name" value="GH"/>
</dbReference>
<dbReference type="Gene3D" id="3.20.20.80">
    <property type="entry name" value="Glycosidases"/>
    <property type="match status" value="1"/>
</dbReference>
<feature type="signal peptide" evidence="4">
    <location>
        <begin position="1"/>
        <end position="37"/>
    </location>
</feature>
<dbReference type="GO" id="GO:0004553">
    <property type="term" value="F:hydrolase activity, hydrolyzing O-glycosyl compounds"/>
    <property type="evidence" value="ECO:0007669"/>
    <property type="project" value="InterPro"/>
</dbReference>
<feature type="domain" description="GH26" evidence="5">
    <location>
        <begin position="19"/>
        <end position="316"/>
    </location>
</feature>
<evidence type="ECO:0000256" key="2">
    <source>
        <dbReference type="ARBA" id="ARBA00023295"/>
    </source>
</evidence>
<evidence type="ECO:0000256" key="1">
    <source>
        <dbReference type="ARBA" id="ARBA00022801"/>
    </source>
</evidence>
<protein>
    <submittedName>
        <fullName evidence="6">Beta-mannanase</fullName>
    </submittedName>
</protein>
<keyword evidence="4" id="KW-0732">Signal</keyword>
<reference evidence="6 7" key="1">
    <citation type="submission" date="2017-06" db="EMBL/GenBank/DDBJ databases">
        <authorList>
            <consortium name="Pathogen Informatics"/>
        </authorList>
    </citation>
    <scope>NUCLEOTIDE SEQUENCE [LARGE SCALE GENOMIC DNA]</scope>
    <source>
        <strain evidence="6 7">NCTC13039</strain>
    </source>
</reference>
<gene>
    <name evidence="6" type="ORF">SAMEA4475696_00533</name>
</gene>
<keyword evidence="1 3" id="KW-0378">Hydrolase</keyword>
<evidence type="ECO:0000259" key="5">
    <source>
        <dbReference type="PROSITE" id="PS51764"/>
    </source>
</evidence>
<dbReference type="GeneID" id="63458811"/>